<feature type="transmembrane region" description="Helical" evidence="1">
    <location>
        <begin position="268"/>
        <end position="293"/>
    </location>
</feature>
<evidence type="ECO:0008006" key="4">
    <source>
        <dbReference type="Google" id="ProtNLM"/>
    </source>
</evidence>
<dbReference type="PANTHER" id="PTHR37814:SF1">
    <property type="entry name" value="MEMBRANE PROTEIN"/>
    <property type="match status" value="1"/>
</dbReference>
<feature type="transmembrane region" description="Helical" evidence="1">
    <location>
        <begin position="36"/>
        <end position="65"/>
    </location>
</feature>
<feature type="transmembrane region" description="Helical" evidence="1">
    <location>
        <begin position="305"/>
        <end position="322"/>
    </location>
</feature>
<keyword evidence="1" id="KW-1133">Transmembrane helix</keyword>
<evidence type="ECO:0000313" key="3">
    <source>
        <dbReference type="Proteomes" id="UP000799092"/>
    </source>
</evidence>
<sequence>MDDSTEKNISAIKIAATYIGTIVGAGFASGQEVLQFFSVFGIWGIWGILLATILFFFAGYIILNLGNKLQAKSYLNVVQYTNGKIFGTVIDIIITVVLFGAFAAMIAGAGAIFKEQFYMSPLIGTTIMAIVCLVTVLKGISGVINAISYVVPILIVSILFITLYNFITNPLTTEKLKLAAEFDAATPNWFISAVLYVSFNLVLAIAILAPLGAQTSEKKTLFWGALFGGLGLGIGIVTINFSILTNIVAASEVEIPMILIAKNISPTIQLIFAVILFIAIYTTAVSNLYGFIARLNFISQKNQKGLIVITTLSAFTFSQLGFSTMVEYLYPLVGYAAVLLLIGLLYSWFFKRD</sequence>
<proteinExistence type="predicted"/>
<evidence type="ECO:0000313" key="2">
    <source>
        <dbReference type="EMBL" id="MRH43632.1"/>
    </source>
</evidence>
<keyword evidence="1" id="KW-0472">Membrane</keyword>
<accession>A0A6A8DR11</accession>
<comment type="caution">
    <text evidence="2">The sequence shown here is derived from an EMBL/GenBank/DDBJ whole genome shotgun (WGS) entry which is preliminary data.</text>
</comment>
<feature type="transmembrane region" description="Helical" evidence="1">
    <location>
        <begin position="118"/>
        <end position="137"/>
    </location>
</feature>
<gene>
    <name evidence="2" type="ORF">GH741_13220</name>
</gene>
<dbReference type="EMBL" id="WJNG01000011">
    <property type="protein sequence ID" value="MRH43632.1"/>
    <property type="molecule type" value="Genomic_DNA"/>
</dbReference>
<keyword evidence="1" id="KW-0812">Transmembrane</keyword>
<feature type="transmembrane region" description="Helical" evidence="1">
    <location>
        <begin position="12"/>
        <end position="30"/>
    </location>
</feature>
<reference evidence="2" key="1">
    <citation type="submission" date="2019-11" db="EMBL/GenBank/DDBJ databases">
        <authorList>
            <person name="Li J."/>
        </authorList>
    </citation>
    <scope>NUCLEOTIDE SEQUENCE</scope>
    <source>
        <strain evidence="2">B6B</strain>
    </source>
</reference>
<dbReference type="PANTHER" id="PTHR37814">
    <property type="entry name" value="CONSERVED MEMBRANE PROTEIN"/>
    <property type="match status" value="1"/>
</dbReference>
<dbReference type="AlphaFoldDB" id="A0A6A8DR11"/>
<feature type="transmembrane region" description="Helical" evidence="1">
    <location>
        <begin position="187"/>
        <end position="209"/>
    </location>
</feature>
<name>A0A6A8DR11_9BACI</name>
<dbReference type="InterPro" id="IPR038728">
    <property type="entry name" value="YkvI-like"/>
</dbReference>
<organism evidence="2 3">
    <name type="scientific">Aquibacillus halophilus</name>
    <dbReference type="NCBI Taxonomy" id="930132"/>
    <lineage>
        <taxon>Bacteria</taxon>
        <taxon>Bacillati</taxon>
        <taxon>Bacillota</taxon>
        <taxon>Bacilli</taxon>
        <taxon>Bacillales</taxon>
        <taxon>Bacillaceae</taxon>
        <taxon>Aquibacillus</taxon>
    </lineage>
</organism>
<feature type="transmembrane region" description="Helical" evidence="1">
    <location>
        <begin position="221"/>
        <end position="248"/>
    </location>
</feature>
<dbReference type="OrthoDB" id="4424890at2"/>
<evidence type="ECO:0000256" key="1">
    <source>
        <dbReference type="SAM" id="Phobius"/>
    </source>
</evidence>
<dbReference type="RefSeq" id="WP_153737263.1">
    <property type="nucleotide sequence ID" value="NZ_WJNG01000011.1"/>
</dbReference>
<keyword evidence="3" id="KW-1185">Reference proteome</keyword>
<feature type="transmembrane region" description="Helical" evidence="1">
    <location>
        <begin position="149"/>
        <end position="167"/>
    </location>
</feature>
<protein>
    <recommendedName>
        <fullName evidence="4">Membrane protein YkvI</fullName>
    </recommendedName>
</protein>
<feature type="transmembrane region" description="Helical" evidence="1">
    <location>
        <begin position="85"/>
        <end position="112"/>
    </location>
</feature>
<feature type="transmembrane region" description="Helical" evidence="1">
    <location>
        <begin position="328"/>
        <end position="349"/>
    </location>
</feature>
<dbReference type="Proteomes" id="UP000799092">
    <property type="component" value="Unassembled WGS sequence"/>
</dbReference>